<dbReference type="InterPro" id="IPR027417">
    <property type="entry name" value="P-loop_NTPase"/>
</dbReference>
<proteinExistence type="predicted"/>
<organism evidence="1 2">
    <name type="scientific">Streptomyces purpureus</name>
    <dbReference type="NCBI Taxonomy" id="1951"/>
    <lineage>
        <taxon>Bacteria</taxon>
        <taxon>Bacillati</taxon>
        <taxon>Actinomycetota</taxon>
        <taxon>Actinomycetes</taxon>
        <taxon>Kitasatosporales</taxon>
        <taxon>Streptomycetaceae</taxon>
        <taxon>Streptomyces</taxon>
    </lineage>
</organism>
<protein>
    <submittedName>
        <fullName evidence="1">Uncharacterized protein</fullName>
    </submittedName>
</protein>
<accession>A0A918LTG1</accession>
<comment type="caution">
    <text evidence="1">The sequence shown here is derived from an EMBL/GenBank/DDBJ whole genome shotgun (WGS) entry which is preliminary data.</text>
</comment>
<evidence type="ECO:0000313" key="1">
    <source>
        <dbReference type="EMBL" id="GGT47271.1"/>
    </source>
</evidence>
<sequence length="1670" mass="181248">MVGRDGAEQVASPYSTGGGGTVLEHRFGAVLLAHLLLGDPVPALGDEVTPVEVRFQDSHFSAVDDLIVVGNTADGAQRRLSIGVRRAPSFVTSDDSTADLLVSYLRVVTDHWDEASTGRWRLAVAVASPNPAVQQVRELAVIAHGQPDEESFRVAVEQAGRTSNAVRTRLTHLDALIAKAAASPKVRTETPDAELTWRVLHVLWLWELRLEGADESDRTAVVGRLRGIVPDSSVEGADALFEALGRLSQGYAPAAATVTESMLRRQLSGAAALDRSPSYPAAWRVLDALSETAENLVRFRLTGAGENLELERVEAGSALAAEARAVALQATALIVHGEPDAGKSALALRTAGQLRADGVAVTVLNLREIPATLVEFETLLGARLAVVLGASAIGTGRLLVVDGAESVLEGRARLLSDLARAAITAGLGVVAVTRTDGSGAARDVLMQAAESVERHGEVIENLVREHEVPRLTSVEITQLVEVFPQLQRWASDERAQWLLGRPGLVDMLLRAGPSVAAPQGVASEADLFAAVWGHLVRRGEMVVAGGPSPDARDQSLRALARRQLLPQENSAPPDSAALPSLRSDGLLAPLNATSAWNPSDRFASDLVRDMAMVRLLVTDGFDLLSAADAPRWALRAARVACQAQLLTTADVRRSLAHLRAVFDQIAVDHGERWSDVPWEAVLTLGTAGEILGRAWPELQKDRQAGLRTTIRLAMQRYASHDVGDPVVLAPLVELTFCREHDADSDDSSRASFDMSRAIRELVLAWLRGLVRAEVGVSIPIRQTVRDRILAAEPEHWDEFAVEALALLGPDLDGRAEAFLRGIADDGGARLDPVVENFWPVTGLARHQPDLLLVFAESYYIERYDSEAAKYGGFRSYPFDDGIRHHRARGGITERMAGWYHGPFWQLLKARTVPTLALINRMLDHAAAIRVGGHDSHVQIPEDELTGVDLDLPGVGVRHCVGDEHVWAWYRGSSVGPYPCMSALLAVERLADQLVAIAGIPMARVMQLLLRDCNNLAMPGLVVGFLVRHLEQAGDLLDPWMRDPDVWHLEFARVAGEGVLYVQGPDEPDLVGRSRRRSNLRDVAAELTIRATLSGDQNRLNELAATGEELIRRAEELVADSQGGADADRMLTSVRGWAATFSPENFHPESDESGNLIVQYQHPEPLATRMQPEAEMFDRAGQALRLQNTYARSADRVASVDTLLADIALARSLGDDPPSPALNRLDPIAAVAAAAAVAHARGRIQVPVDDLRWATDALIEAIAEPSRAEYVASSFYSVGADRSAATGLPALLAVASDDVDLDRQAIIGALDRCTTNHFDEVRIAFALAVERVWDAPCDADQQSSPCRHQVVLNVVRAGLQDCRLGDWDPTTGVLGRPRLDGPYEQTLPEVETERLYLTSLIPPLIAAGSASLSNSCAADQADGLAEVLLDAHARAADHWAREGYENRHSRQSARVIVALALRGNTEPLKAHVQRFAANGRALHDFLHDLTVLFTYDDDLRPALLDIWSVVMETALDAIGDGTELRTDHHWGDYALGALLPAPEIDMSDTDIDATLDRAREGWLHPDSLAGLVDRWIGIARQEPKALDALAKLGKCAPLDWQRGRGLDLAERLVDDNYGVIANKCWYVTDWLKTLHSRDEMLPAHIARWRRLVDGLAAAGDHRAATLQLIEE</sequence>
<dbReference type="SUPFAM" id="SSF52540">
    <property type="entry name" value="P-loop containing nucleoside triphosphate hydrolases"/>
    <property type="match status" value="1"/>
</dbReference>
<evidence type="ECO:0000313" key="2">
    <source>
        <dbReference type="Proteomes" id="UP000619486"/>
    </source>
</evidence>
<keyword evidence="2" id="KW-1185">Reference proteome</keyword>
<reference evidence="1" key="1">
    <citation type="journal article" date="2014" name="Int. J. Syst. Evol. Microbiol.">
        <title>Complete genome sequence of Corynebacterium casei LMG S-19264T (=DSM 44701T), isolated from a smear-ripened cheese.</title>
        <authorList>
            <consortium name="US DOE Joint Genome Institute (JGI-PGF)"/>
            <person name="Walter F."/>
            <person name="Albersmeier A."/>
            <person name="Kalinowski J."/>
            <person name="Ruckert C."/>
        </authorList>
    </citation>
    <scope>NUCLEOTIDE SEQUENCE</scope>
    <source>
        <strain evidence="1">JCM 3172</strain>
    </source>
</reference>
<gene>
    <name evidence="1" type="ORF">GCM10014713_46710</name>
</gene>
<dbReference type="Proteomes" id="UP000619486">
    <property type="component" value="Unassembled WGS sequence"/>
</dbReference>
<name>A0A918LTG1_9ACTN</name>
<reference evidence="1" key="2">
    <citation type="submission" date="2020-09" db="EMBL/GenBank/DDBJ databases">
        <authorList>
            <person name="Sun Q."/>
            <person name="Ohkuma M."/>
        </authorList>
    </citation>
    <scope>NUCLEOTIDE SEQUENCE</scope>
    <source>
        <strain evidence="1">JCM 3172</strain>
    </source>
</reference>
<dbReference type="EMBL" id="BMQQ01000019">
    <property type="protein sequence ID" value="GGT47271.1"/>
    <property type="molecule type" value="Genomic_DNA"/>
</dbReference>